<dbReference type="SUPFAM" id="SSF56655">
    <property type="entry name" value="Carbohydrate phosphatase"/>
    <property type="match status" value="1"/>
</dbReference>
<feature type="non-terminal residue" evidence="8">
    <location>
        <position position="241"/>
    </location>
</feature>
<comment type="catalytic activity">
    <reaction evidence="1">
        <text>beta-D-fructose 1,6-bisphosphate + H2O = beta-D-fructose 6-phosphate + phosphate</text>
        <dbReference type="Rhea" id="RHEA:11064"/>
        <dbReference type="ChEBI" id="CHEBI:15377"/>
        <dbReference type="ChEBI" id="CHEBI:32966"/>
        <dbReference type="ChEBI" id="CHEBI:43474"/>
        <dbReference type="ChEBI" id="CHEBI:57634"/>
        <dbReference type="EC" id="3.1.3.11"/>
    </reaction>
</comment>
<keyword evidence="5" id="KW-0378">Hydrolase</keyword>
<protein>
    <recommendedName>
        <fullName evidence="3">fructose-bisphosphatase</fullName>
        <ecNumber evidence="3">3.1.3.11</ecNumber>
    </recommendedName>
</protein>
<keyword evidence="6" id="KW-0464">Manganese</keyword>
<dbReference type="NCBIfam" id="TIGR00330">
    <property type="entry name" value="glpX"/>
    <property type="match status" value="1"/>
</dbReference>
<dbReference type="GO" id="GO:0005829">
    <property type="term" value="C:cytosol"/>
    <property type="evidence" value="ECO:0007669"/>
    <property type="project" value="TreeGrafter"/>
</dbReference>
<evidence type="ECO:0000313" key="9">
    <source>
        <dbReference type="Proteomes" id="UP000176420"/>
    </source>
</evidence>
<evidence type="ECO:0000256" key="6">
    <source>
        <dbReference type="ARBA" id="ARBA00023211"/>
    </source>
</evidence>
<dbReference type="Proteomes" id="UP000176420">
    <property type="component" value="Unassembled WGS sequence"/>
</dbReference>
<evidence type="ECO:0000256" key="3">
    <source>
        <dbReference type="ARBA" id="ARBA00013093"/>
    </source>
</evidence>
<name>A0A1G2BCG8_9BACT</name>
<evidence type="ECO:0000256" key="5">
    <source>
        <dbReference type="ARBA" id="ARBA00022801"/>
    </source>
</evidence>
<evidence type="ECO:0000256" key="7">
    <source>
        <dbReference type="ARBA" id="ARBA00023277"/>
    </source>
</evidence>
<dbReference type="PANTHER" id="PTHR30447:SF0">
    <property type="entry name" value="FRUCTOSE-1,6-BISPHOSPHATASE 1 CLASS 2-RELATED"/>
    <property type="match status" value="1"/>
</dbReference>
<dbReference type="EMBL" id="MHKI01000020">
    <property type="protein sequence ID" value="OGY86416.1"/>
    <property type="molecule type" value="Genomic_DNA"/>
</dbReference>
<sequence length="241" mass="25458">MHKLLELDLVSVVESAAIASARLMGKGDKTQADEVATQAMRQRLNELEISGRIVIGEGERDQAPMLYIGEELGTQTEQAPKIDIAVDPLEGTNLAAAGANNAITVMAIAERGGLLHAPDIYMNKLVVSPEAADKVDINAPVADNLQALAKALGRTVAELVVVVLERDRHDKLIADIRKAGARIKLITDGDIMPALAATIKGPNIHALMGVGAAPEGVITAAALKCLKGTMQAHFVIRDDQD</sequence>
<evidence type="ECO:0000256" key="4">
    <source>
        <dbReference type="ARBA" id="ARBA00022723"/>
    </source>
</evidence>
<dbReference type="GO" id="GO:0042132">
    <property type="term" value="F:fructose 1,6-bisphosphate 1-phosphatase activity"/>
    <property type="evidence" value="ECO:0007669"/>
    <property type="project" value="UniProtKB-EC"/>
</dbReference>
<proteinExistence type="inferred from homology"/>
<dbReference type="GO" id="GO:0030388">
    <property type="term" value="P:fructose 1,6-bisphosphate metabolic process"/>
    <property type="evidence" value="ECO:0007669"/>
    <property type="project" value="TreeGrafter"/>
</dbReference>
<keyword evidence="7" id="KW-0119">Carbohydrate metabolism</keyword>
<accession>A0A1G2BCG8</accession>
<reference evidence="8 9" key="1">
    <citation type="journal article" date="2016" name="Nat. Commun.">
        <title>Thousands of microbial genomes shed light on interconnected biogeochemical processes in an aquifer system.</title>
        <authorList>
            <person name="Anantharaman K."/>
            <person name="Brown C.T."/>
            <person name="Hug L.A."/>
            <person name="Sharon I."/>
            <person name="Castelle C.J."/>
            <person name="Probst A.J."/>
            <person name="Thomas B.C."/>
            <person name="Singh A."/>
            <person name="Wilkins M.J."/>
            <person name="Karaoz U."/>
            <person name="Brodie E.L."/>
            <person name="Williams K.H."/>
            <person name="Hubbard S.S."/>
            <person name="Banfield J.F."/>
        </authorList>
    </citation>
    <scope>NUCLEOTIDE SEQUENCE [LARGE SCALE GENOMIC DNA]</scope>
</reference>
<dbReference type="Gene3D" id="3.30.540.10">
    <property type="entry name" value="Fructose-1,6-Bisphosphatase, subunit A, domain 1"/>
    <property type="match status" value="1"/>
</dbReference>
<dbReference type="GO" id="GO:0046872">
    <property type="term" value="F:metal ion binding"/>
    <property type="evidence" value="ECO:0007669"/>
    <property type="project" value="UniProtKB-KW"/>
</dbReference>
<dbReference type="Pfam" id="PF03320">
    <property type="entry name" value="FBPase_glpX"/>
    <property type="match status" value="1"/>
</dbReference>
<gene>
    <name evidence="8" type="ORF">A2319_01185</name>
</gene>
<dbReference type="PANTHER" id="PTHR30447">
    <property type="entry name" value="FRUCTOSE-1,6-BISPHOSPHATASE CLASS 2"/>
    <property type="match status" value="1"/>
</dbReference>
<evidence type="ECO:0000256" key="1">
    <source>
        <dbReference type="ARBA" id="ARBA00001273"/>
    </source>
</evidence>
<dbReference type="AlphaFoldDB" id="A0A1G2BCG8"/>
<evidence type="ECO:0000313" key="8">
    <source>
        <dbReference type="EMBL" id="OGY86416.1"/>
    </source>
</evidence>
<dbReference type="EC" id="3.1.3.11" evidence="3"/>
<keyword evidence="4" id="KW-0479">Metal-binding</keyword>
<dbReference type="InterPro" id="IPR004464">
    <property type="entry name" value="FBPase_class-2/SBPase"/>
</dbReference>
<organism evidence="8 9">
    <name type="scientific">Candidatus Kerfeldbacteria bacterium RIFOXYB2_FULL_38_14</name>
    <dbReference type="NCBI Taxonomy" id="1798547"/>
    <lineage>
        <taxon>Bacteria</taxon>
        <taxon>Candidatus Kerfeldiibacteriota</taxon>
    </lineage>
</organism>
<evidence type="ECO:0000256" key="2">
    <source>
        <dbReference type="ARBA" id="ARBA00008989"/>
    </source>
</evidence>
<dbReference type="GO" id="GO:0006094">
    <property type="term" value="P:gluconeogenesis"/>
    <property type="evidence" value="ECO:0007669"/>
    <property type="project" value="InterPro"/>
</dbReference>
<comment type="caution">
    <text evidence="8">The sequence shown here is derived from an EMBL/GenBank/DDBJ whole genome shotgun (WGS) entry which is preliminary data.</text>
</comment>
<comment type="similarity">
    <text evidence="2">Belongs to the FBPase class 2 family.</text>
</comment>
<dbReference type="GO" id="GO:0006071">
    <property type="term" value="P:glycerol metabolic process"/>
    <property type="evidence" value="ECO:0007669"/>
    <property type="project" value="InterPro"/>
</dbReference>